<gene>
    <name evidence="5" type="ORF">O3V59_03600</name>
</gene>
<dbReference type="SUPFAM" id="SSF55816">
    <property type="entry name" value="5'-nucleotidase (syn. UDP-sugar hydrolase), C-terminal domain"/>
    <property type="match status" value="1"/>
</dbReference>
<dbReference type="GO" id="GO:0000166">
    <property type="term" value="F:nucleotide binding"/>
    <property type="evidence" value="ECO:0007669"/>
    <property type="project" value="UniProtKB-KW"/>
</dbReference>
<proteinExistence type="inferred from homology"/>
<dbReference type="Pfam" id="PF02872">
    <property type="entry name" value="5_nucleotid_C"/>
    <property type="match status" value="1"/>
</dbReference>
<dbReference type="GO" id="GO:0008253">
    <property type="term" value="F:5'-nucleotidase activity"/>
    <property type="evidence" value="ECO:0007669"/>
    <property type="project" value="TreeGrafter"/>
</dbReference>
<keyword evidence="2 5" id="KW-0378">Hydrolase</keyword>
<name>A0A9X3Z2A7_9BACL</name>
<dbReference type="PROSITE" id="PS00785">
    <property type="entry name" value="5_NUCLEOTIDASE_1"/>
    <property type="match status" value="1"/>
</dbReference>
<dbReference type="PRINTS" id="PR01607">
    <property type="entry name" value="APYRASEFAMLY"/>
</dbReference>
<dbReference type="InterPro" id="IPR004843">
    <property type="entry name" value="Calcineurin-like_PHP"/>
</dbReference>
<evidence type="ECO:0000313" key="6">
    <source>
        <dbReference type="Proteomes" id="UP001151071"/>
    </source>
</evidence>
<dbReference type="RefSeq" id="WP_035299514.1">
    <property type="nucleotide sequence ID" value="NZ_JAPYYP010000003.1"/>
</dbReference>
<dbReference type="InterPro" id="IPR029052">
    <property type="entry name" value="Metallo-depent_PP-like"/>
</dbReference>
<organism evidence="5 6">
    <name type="scientific">Brevibacillus thermoruber</name>
    <dbReference type="NCBI Taxonomy" id="33942"/>
    <lineage>
        <taxon>Bacteria</taxon>
        <taxon>Bacillati</taxon>
        <taxon>Bacillota</taxon>
        <taxon>Bacilli</taxon>
        <taxon>Bacillales</taxon>
        <taxon>Paenibacillaceae</taxon>
        <taxon>Brevibacillus</taxon>
    </lineage>
</organism>
<keyword evidence="2" id="KW-0547">Nucleotide-binding</keyword>
<dbReference type="InterPro" id="IPR036907">
    <property type="entry name" value="5'-Nucleotdase_C_sf"/>
</dbReference>
<evidence type="ECO:0000259" key="4">
    <source>
        <dbReference type="Pfam" id="PF02872"/>
    </source>
</evidence>
<dbReference type="GO" id="GO:0008768">
    <property type="term" value="F:UDP-sugar diphosphatase activity"/>
    <property type="evidence" value="ECO:0007669"/>
    <property type="project" value="TreeGrafter"/>
</dbReference>
<dbReference type="CDD" id="cd00845">
    <property type="entry name" value="MPP_UshA_N_like"/>
    <property type="match status" value="1"/>
</dbReference>
<dbReference type="GO" id="GO:0046872">
    <property type="term" value="F:metal ion binding"/>
    <property type="evidence" value="ECO:0007669"/>
    <property type="project" value="InterPro"/>
</dbReference>
<reference evidence="5" key="1">
    <citation type="submission" date="2022-12" db="EMBL/GenBank/DDBJ databases">
        <title>Draft genome sequence of the thermophilic strain Brevibacillus thermoruber HT42, isolated from Los Humeros, Puebla, Mexico, with biotechnological potential.</title>
        <authorList>
            <person name="Lara Sanchez J."/>
            <person name="Solis Palacios R."/>
            <person name="Bustos Baena A.S."/>
            <person name="Ruz Baez A.E."/>
            <person name="Espinosa Luna G."/>
            <person name="Oliart Ros R.M."/>
        </authorList>
    </citation>
    <scope>NUCLEOTIDE SEQUENCE</scope>
    <source>
        <strain evidence="5">HT42</strain>
    </source>
</reference>
<feature type="domain" description="Calcineurin-like phosphoesterase" evidence="3">
    <location>
        <begin position="8"/>
        <end position="207"/>
    </location>
</feature>
<dbReference type="InterPro" id="IPR006146">
    <property type="entry name" value="5'-Nucleotdase_CS"/>
</dbReference>
<dbReference type="Proteomes" id="UP001151071">
    <property type="component" value="Unassembled WGS sequence"/>
</dbReference>
<feature type="domain" description="5'-Nucleotidase C-terminal" evidence="4">
    <location>
        <begin position="292"/>
        <end position="426"/>
    </location>
</feature>
<comment type="caution">
    <text evidence="5">The sequence shown here is derived from an EMBL/GenBank/DDBJ whole genome shotgun (WGS) entry which is preliminary data.</text>
</comment>
<dbReference type="AlphaFoldDB" id="A0A9X3Z2A7"/>
<dbReference type="GO" id="GO:0030288">
    <property type="term" value="C:outer membrane-bounded periplasmic space"/>
    <property type="evidence" value="ECO:0007669"/>
    <property type="project" value="TreeGrafter"/>
</dbReference>
<dbReference type="PANTHER" id="PTHR11575:SF23">
    <property type="entry name" value="5-NUCLEOTIDASE FAMILY PROTEIN"/>
    <property type="match status" value="1"/>
</dbReference>
<evidence type="ECO:0000259" key="3">
    <source>
        <dbReference type="Pfam" id="PF00149"/>
    </source>
</evidence>
<dbReference type="InterPro" id="IPR008334">
    <property type="entry name" value="5'-Nucleotdase_C"/>
</dbReference>
<keyword evidence="6" id="KW-1185">Reference proteome</keyword>
<dbReference type="Gene3D" id="3.90.780.10">
    <property type="entry name" value="5'-Nucleotidase, C-terminal domain"/>
    <property type="match status" value="1"/>
</dbReference>
<dbReference type="EMBL" id="JAPYYP010000003">
    <property type="protein sequence ID" value="MDA5107434.1"/>
    <property type="molecule type" value="Genomic_DNA"/>
</dbReference>
<dbReference type="PANTHER" id="PTHR11575">
    <property type="entry name" value="5'-NUCLEOTIDASE-RELATED"/>
    <property type="match status" value="1"/>
</dbReference>
<dbReference type="InterPro" id="IPR006179">
    <property type="entry name" value="5_nucleotidase/apyrase"/>
</dbReference>
<protein>
    <submittedName>
        <fullName evidence="5">Bifunctional UDP-sugar hydrolase/5'-nucleotidase</fullName>
    </submittedName>
</protein>
<accession>A0A9X3Z2A7</accession>
<dbReference type="GO" id="GO:0009166">
    <property type="term" value="P:nucleotide catabolic process"/>
    <property type="evidence" value="ECO:0007669"/>
    <property type="project" value="InterPro"/>
</dbReference>
<evidence type="ECO:0000313" key="5">
    <source>
        <dbReference type="EMBL" id="MDA5107434.1"/>
    </source>
</evidence>
<evidence type="ECO:0000256" key="2">
    <source>
        <dbReference type="RuleBase" id="RU362119"/>
    </source>
</evidence>
<comment type="similarity">
    <text evidence="2">Belongs to the 5'-nucleotidase family.</text>
</comment>
<dbReference type="Gene3D" id="3.60.21.10">
    <property type="match status" value="1"/>
</dbReference>
<sequence>MADTCTLHILHTNDVHSNFANMPQIASCLRQNRQGWEARGERVLTVDIGDHVDRMSLKTEATWGRANVGVMNRSGYQYVTIGNNEGITFPKEKLDALYEHADFTVVAGNLIEPASGRTPQWAVPYAVHQWPDLRVAILGVTIPFVPFYRMMGWDLREPLPLIREQVAMLRPQVDVIVLLSHLGYQADCRLAREVDGLDVILGGHTHHLLEHGERIGRTLIAQAGRYGEHVGHVRLTWDAAAKQVSGLCAELFRTKDYLPEPELDDFLRREKQAAETLLARPAVSLSADLDIGWSNETPFGSVLAASLRKWTGAEVGLANGGLLLAPLKRGTVSYKDLLTCVPHPINPCAVTLTGEQLLGVLKRAVQPEMVQRELRGFGFRGIQIGWMGIDGLRVWYRPGERPDIERVEVNGQPLDPGRTYRVGTVDMFMFSRLFPELADGGEIRFYLPELLREILAVTLGDDELVRAGFQPRWLPVSI</sequence>
<dbReference type="Pfam" id="PF00149">
    <property type="entry name" value="Metallophos"/>
    <property type="match status" value="1"/>
</dbReference>
<dbReference type="SUPFAM" id="SSF56300">
    <property type="entry name" value="Metallo-dependent phosphatases"/>
    <property type="match status" value="1"/>
</dbReference>
<keyword evidence="1" id="KW-0732">Signal</keyword>
<evidence type="ECO:0000256" key="1">
    <source>
        <dbReference type="ARBA" id="ARBA00022729"/>
    </source>
</evidence>